<dbReference type="AlphaFoldDB" id="A0A084E9M5"/>
<sequence length="51" mass="5651">MFRVASTFDAASSGNEVLLLKGNWNDRFTWITQFYVTVVDADGTRTPALPA</sequence>
<comment type="caution">
    <text evidence="1">The sequence shown here is derived from an EMBL/GenBank/DDBJ whole genome shotgun (WGS) entry which is preliminary data.</text>
</comment>
<accession>A0A084E9M5</accession>
<evidence type="ECO:0000313" key="2">
    <source>
        <dbReference type="Proteomes" id="UP000028534"/>
    </source>
</evidence>
<dbReference type="Proteomes" id="UP000028534">
    <property type="component" value="Unassembled WGS sequence"/>
</dbReference>
<dbReference type="EMBL" id="JGVR01000049">
    <property type="protein sequence ID" value="KEZ14667.1"/>
    <property type="molecule type" value="Genomic_DNA"/>
</dbReference>
<protein>
    <submittedName>
        <fullName evidence="1">Uncharacterized protein</fullName>
    </submittedName>
</protein>
<name>A0A084E9M5_SPHYA</name>
<gene>
    <name evidence="1" type="ORF">CP98_04763</name>
</gene>
<proteinExistence type="predicted"/>
<organism evidence="1 2">
    <name type="scientific">Sphingobium yanoikuyae</name>
    <name type="common">Sphingomonas yanoikuyae</name>
    <dbReference type="NCBI Taxonomy" id="13690"/>
    <lineage>
        <taxon>Bacteria</taxon>
        <taxon>Pseudomonadati</taxon>
        <taxon>Pseudomonadota</taxon>
        <taxon>Alphaproteobacteria</taxon>
        <taxon>Sphingomonadales</taxon>
        <taxon>Sphingomonadaceae</taxon>
        <taxon>Sphingobium</taxon>
    </lineage>
</organism>
<evidence type="ECO:0000313" key="1">
    <source>
        <dbReference type="EMBL" id="KEZ14667.1"/>
    </source>
</evidence>
<dbReference type="PATRIC" id="fig|13690.10.peg.4910"/>
<reference evidence="1 2" key="1">
    <citation type="submission" date="2014-03" db="EMBL/GenBank/DDBJ databases">
        <title>Genome sequence of Sphingobium yanoikuyae B1.</title>
        <authorList>
            <person name="Gan H.M."/>
            <person name="Gan H.Y."/>
            <person name="Savka M.A."/>
        </authorList>
    </citation>
    <scope>NUCLEOTIDE SEQUENCE [LARGE SCALE GENOMIC DNA]</scope>
    <source>
        <strain evidence="1 2">B1</strain>
    </source>
</reference>
<dbReference type="RefSeq" id="WP_155276513.1">
    <property type="nucleotide sequence ID" value="NZ_JAAALC010000009.1"/>
</dbReference>